<evidence type="ECO:0000256" key="2">
    <source>
        <dbReference type="ARBA" id="ARBA00007650"/>
    </source>
</evidence>
<dbReference type="FunFam" id="3.90.1440.10:FF:000002">
    <property type="entry name" value="Protein translocase subunit SecA"/>
    <property type="match status" value="1"/>
</dbReference>
<evidence type="ECO:0000256" key="9">
    <source>
        <dbReference type="ARBA" id="ARBA00022840"/>
    </source>
</evidence>
<feature type="binding site" evidence="15">
    <location>
        <position position="505"/>
    </location>
    <ligand>
        <name>ATP</name>
        <dbReference type="ChEBI" id="CHEBI:30616"/>
    </ligand>
</feature>
<evidence type="ECO:0000256" key="7">
    <source>
        <dbReference type="ARBA" id="ARBA00022741"/>
    </source>
</evidence>
<evidence type="ECO:0000256" key="17">
    <source>
        <dbReference type="SAM" id="MobiDB-lite"/>
    </source>
</evidence>
<keyword evidence="7 15" id="KW-0547">Nucleotide-binding</keyword>
<dbReference type="InterPro" id="IPR027417">
    <property type="entry name" value="P-loop_NTPase"/>
</dbReference>
<dbReference type="GO" id="GO:0008564">
    <property type="term" value="F:protein-exporting ATPase activity"/>
    <property type="evidence" value="ECO:0007669"/>
    <property type="project" value="UniProtKB-EC"/>
</dbReference>
<dbReference type="Pfam" id="PF07516">
    <property type="entry name" value="SecA_SW"/>
    <property type="match status" value="1"/>
</dbReference>
<dbReference type="InterPro" id="IPR044722">
    <property type="entry name" value="SecA_SF2_C"/>
</dbReference>
<dbReference type="PROSITE" id="PS51192">
    <property type="entry name" value="HELICASE_ATP_BIND_1"/>
    <property type="match status" value="1"/>
</dbReference>
<evidence type="ECO:0000259" key="18">
    <source>
        <dbReference type="PROSITE" id="PS51192"/>
    </source>
</evidence>
<keyword evidence="10 15" id="KW-0653">Protein transport</keyword>
<dbReference type="InterPro" id="IPR036670">
    <property type="entry name" value="SecA_X-link_sf"/>
</dbReference>
<dbReference type="CDD" id="cd17928">
    <property type="entry name" value="DEXDc_SecA"/>
    <property type="match status" value="1"/>
</dbReference>
<dbReference type="InterPro" id="IPR014018">
    <property type="entry name" value="SecA_motor_DEAD"/>
</dbReference>
<dbReference type="HAMAP" id="MF_01382">
    <property type="entry name" value="SecA"/>
    <property type="match status" value="1"/>
</dbReference>
<comment type="subcellular location">
    <subcellularLocation>
        <location evidence="15">Cell membrane</location>
        <topology evidence="15">Peripheral membrane protein</topology>
        <orientation evidence="15">Cytoplasmic side</orientation>
    </subcellularLocation>
    <subcellularLocation>
        <location evidence="15">Cytoplasm</location>
    </subcellularLocation>
    <text evidence="15">Distribution is 50-50.</text>
</comment>
<dbReference type="FunFam" id="1.10.3060.10:FF:000002">
    <property type="entry name" value="Preprotein translocase subunit SecA"/>
    <property type="match status" value="1"/>
</dbReference>
<dbReference type="NCBIfam" id="TIGR00963">
    <property type="entry name" value="secA"/>
    <property type="match status" value="1"/>
</dbReference>
<dbReference type="CDD" id="cd18803">
    <property type="entry name" value="SF2_C_secA"/>
    <property type="match status" value="1"/>
</dbReference>
<dbReference type="Pfam" id="PF02810">
    <property type="entry name" value="SEC-C"/>
    <property type="match status" value="1"/>
</dbReference>
<evidence type="ECO:0000256" key="6">
    <source>
        <dbReference type="ARBA" id="ARBA00022723"/>
    </source>
</evidence>
<evidence type="ECO:0000256" key="4">
    <source>
        <dbReference type="ARBA" id="ARBA00022475"/>
    </source>
</evidence>
<dbReference type="SUPFAM" id="SSF52540">
    <property type="entry name" value="P-loop containing nucleoside triphosphate hydrolases"/>
    <property type="match status" value="2"/>
</dbReference>
<keyword evidence="4 15" id="KW-1003">Cell membrane</keyword>
<evidence type="ECO:0000256" key="12">
    <source>
        <dbReference type="ARBA" id="ARBA00023010"/>
    </source>
</evidence>
<dbReference type="PANTHER" id="PTHR30612:SF0">
    <property type="entry name" value="CHLOROPLAST PROTEIN-TRANSPORTING ATPASE"/>
    <property type="match status" value="1"/>
</dbReference>
<dbReference type="PROSITE" id="PS51196">
    <property type="entry name" value="SECA_MOTOR_DEAD"/>
    <property type="match status" value="1"/>
</dbReference>
<dbReference type="InterPro" id="IPR011130">
    <property type="entry name" value="SecA_preprotein_X-link_dom"/>
</dbReference>
<evidence type="ECO:0000256" key="11">
    <source>
        <dbReference type="ARBA" id="ARBA00022967"/>
    </source>
</evidence>
<feature type="binding site" evidence="15">
    <location>
        <begin position="103"/>
        <end position="107"/>
    </location>
    <ligand>
        <name>ATP</name>
        <dbReference type="ChEBI" id="CHEBI:30616"/>
    </ligand>
</feature>
<feature type="compositionally biased region" description="Polar residues" evidence="17">
    <location>
        <begin position="908"/>
        <end position="920"/>
    </location>
</feature>
<protein>
    <recommendedName>
        <fullName evidence="15 16">Protein translocase subunit SecA</fullName>
        <ecNumber evidence="15">7.4.2.8</ecNumber>
    </recommendedName>
</protein>
<evidence type="ECO:0000259" key="20">
    <source>
        <dbReference type="PROSITE" id="PS51196"/>
    </source>
</evidence>
<evidence type="ECO:0000313" key="21">
    <source>
        <dbReference type="EMBL" id="TDU88432.1"/>
    </source>
</evidence>
<dbReference type="GO" id="GO:0043952">
    <property type="term" value="P:protein transport by the Sec complex"/>
    <property type="evidence" value="ECO:0007669"/>
    <property type="project" value="UniProtKB-ARBA"/>
</dbReference>
<keyword evidence="22" id="KW-1185">Reference proteome</keyword>
<dbReference type="PANTHER" id="PTHR30612">
    <property type="entry name" value="SECA INNER MEMBRANE COMPONENT OF SEC PROTEIN SECRETION SYSTEM"/>
    <property type="match status" value="1"/>
</dbReference>
<dbReference type="InterPro" id="IPR011115">
    <property type="entry name" value="SecA_DEAD"/>
</dbReference>
<dbReference type="Pfam" id="PF21090">
    <property type="entry name" value="P-loop_SecA"/>
    <property type="match status" value="1"/>
</dbReference>
<reference evidence="21 22" key="1">
    <citation type="submission" date="2019-03" db="EMBL/GenBank/DDBJ databases">
        <title>Genomic Encyclopedia of Type Strains, Phase III (KMG-III): the genomes of soil and plant-associated and newly described type strains.</title>
        <authorList>
            <person name="Whitman W."/>
        </authorList>
    </citation>
    <scope>NUCLEOTIDE SEQUENCE [LARGE SCALE GENOMIC DNA]</scope>
    <source>
        <strain evidence="21 22">VKM Ac-2575</strain>
    </source>
</reference>
<dbReference type="EMBL" id="SOCE01000001">
    <property type="protein sequence ID" value="TDU88432.1"/>
    <property type="molecule type" value="Genomic_DNA"/>
</dbReference>
<evidence type="ECO:0000256" key="13">
    <source>
        <dbReference type="ARBA" id="ARBA00023136"/>
    </source>
</evidence>
<dbReference type="Gene3D" id="3.10.450.50">
    <property type="match status" value="1"/>
</dbReference>
<dbReference type="SMART" id="SM00957">
    <property type="entry name" value="SecA_DEAD"/>
    <property type="match status" value="1"/>
</dbReference>
<dbReference type="FunFam" id="3.40.50.300:FF:000113">
    <property type="entry name" value="Preprotein translocase subunit SecA"/>
    <property type="match status" value="1"/>
</dbReference>
<dbReference type="InterPro" id="IPR036266">
    <property type="entry name" value="SecA_Wing/Scaffold_sf"/>
</dbReference>
<dbReference type="Pfam" id="PF07517">
    <property type="entry name" value="SecA_DEAD"/>
    <property type="match status" value="1"/>
</dbReference>
<keyword evidence="8" id="KW-0862">Zinc</keyword>
<feature type="domain" description="SecA family profile" evidence="20">
    <location>
        <begin position="1"/>
        <end position="627"/>
    </location>
</feature>
<evidence type="ECO:0000256" key="3">
    <source>
        <dbReference type="ARBA" id="ARBA00022448"/>
    </source>
</evidence>
<dbReference type="GO" id="GO:0031522">
    <property type="term" value="C:cell envelope Sec protein transport complex"/>
    <property type="evidence" value="ECO:0007669"/>
    <property type="project" value="TreeGrafter"/>
</dbReference>
<comment type="catalytic activity">
    <reaction evidence="14 15">
        <text>ATP + H2O + cellular proteinSide 1 = ADP + phosphate + cellular proteinSide 2.</text>
        <dbReference type="EC" id="7.4.2.8"/>
    </reaction>
</comment>
<dbReference type="InterPro" id="IPR011116">
    <property type="entry name" value="SecA_Wing/Scaffold"/>
</dbReference>
<gene>
    <name evidence="15" type="primary">secA</name>
    <name evidence="21" type="ORF">EV138_1976</name>
</gene>
<comment type="function">
    <text evidence="15">Part of the Sec protein translocase complex. Interacts with the SecYEG preprotein conducting channel. Has a central role in coupling the hydrolysis of ATP to the transfer of proteins into and across the cell membrane, serving as an ATP-driven molecular motor driving the stepwise translocation of polypeptide chains across the membrane.</text>
</comment>
<evidence type="ECO:0000256" key="10">
    <source>
        <dbReference type="ARBA" id="ARBA00022927"/>
    </source>
</evidence>
<comment type="caution">
    <text evidence="21">The sequence shown here is derived from an EMBL/GenBank/DDBJ whole genome shotgun (WGS) entry which is preliminary data.</text>
</comment>
<feature type="region of interest" description="Disordered" evidence="17">
    <location>
        <begin position="864"/>
        <end position="929"/>
    </location>
</feature>
<dbReference type="GO" id="GO:0005886">
    <property type="term" value="C:plasma membrane"/>
    <property type="evidence" value="ECO:0007669"/>
    <property type="project" value="UniProtKB-SubCell"/>
</dbReference>
<dbReference type="SMART" id="SM00958">
    <property type="entry name" value="SecA_PP_bind"/>
    <property type="match status" value="1"/>
</dbReference>
<evidence type="ECO:0000313" key="22">
    <source>
        <dbReference type="Proteomes" id="UP000295151"/>
    </source>
</evidence>
<feature type="binding site" evidence="15">
    <location>
        <position position="85"/>
    </location>
    <ligand>
        <name>ATP</name>
        <dbReference type="ChEBI" id="CHEBI:30616"/>
    </ligand>
</feature>
<dbReference type="InterPro" id="IPR001650">
    <property type="entry name" value="Helicase_C-like"/>
</dbReference>
<feature type="domain" description="Helicase C-terminal" evidence="19">
    <location>
        <begin position="427"/>
        <end position="631"/>
    </location>
</feature>
<dbReference type="InterPro" id="IPR014001">
    <property type="entry name" value="Helicase_ATP-bd"/>
</dbReference>
<proteinExistence type="inferred from homology"/>
<dbReference type="Proteomes" id="UP000295151">
    <property type="component" value="Unassembled WGS sequence"/>
</dbReference>
<dbReference type="Gene3D" id="1.10.3060.10">
    <property type="entry name" value="Helical scaffold and wing domains of SecA"/>
    <property type="match status" value="1"/>
</dbReference>
<dbReference type="GO" id="GO:0005524">
    <property type="term" value="F:ATP binding"/>
    <property type="evidence" value="ECO:0007669"/>
    <property type="project" value="UniProtKB-UniRule"/>
</dbReference>
<dbReference type="Gene3D" id="3.90.1440.10">
    <property type="entry name" value="SecA, preprotein cross-linking domain"/>
    <property type="match status" value="1"/>
</dbReference>
<dbReference type="FunFam" id="3.40.50.300:FF:000334">
    <property type="entry name" value="Protein translocase subunit SecA"/>
    <property type="match status" value="1"/>
</dbReference>
<dbReference type="RefSeq" id="WP_133978061.1">
    <property type="nucleotide sequence ID" value="NZ_SOCE01000001.1"/>
</dbReference>
<feature type="domain" description="Helicase ATP-binding" evidence="18">
    <location>
        <begin position="87"/>
        <end position="244"/>
    </location>
</feature>
<comment type="subunit">
    <text evidence="15">Monomer and homodimer. Part of the essential Sec protein translocation apparatus which comprises SecA, SecYEG and auxiliary proteins SecDF. Other proteins may also be involved.</text>
</comment>
<sequence length="974" mass="109811">MKAFDKLLRIGEGKIVRRLEGIAKLVNSIEDDFVNMTDEELRGQTAEFKQRVDNGESLDALLPEAFSVVREAAKRTLHQRHYDVQIMGGAALHLGNIAEMKTGEGKTLVGTLPTYLNALSGKGVHVVTVNDYLARFQAEWMGRVYHFLGLDYGVILPEMSPAERRIAYAKDITYGTNNEFGFDYLRDNMASDIADCVQREHNYAIVDEVDSILVDEARTPLIISGPAEDSQRWYVEMANLAAQLKPRFADDKIPEEQRPVADYEVDEKKRTVAILERGIEKVEDRLGIDNLYESANTPLISYLNNALKAKDLFRRDKDYVVVDNEVLIVDEHTGRTLHGRRYNEGLHQAIEAKEKVEIKEEYQTLATITLQNYFRLYNKLAGMTGTAMTEAAEFSKIYGLGVVPIPTNKPMVRADQRDLIYRTEDAKFDAVVEDIAKRHETGQPILVGTTSVEKSERLSNQLRKRNIPHEVLNAKQHAREAAIVAEAGRKNAVTVATNMAGRGTDIILGGNPEHLADKDLRARGIDPVESPEEYEAEYPKVLEKFEQQVKDEQVEVREAGGLYVLGTERHESRRIDNQLRGRAGRQGDPGESRFYLSLEDDLMRLFKREMVDWAMSRNDDDTVPLENKVVTKAIASAQSQVEAQNFETRKNILKYDDVMNRQRHVVYAERRRVLEGADLQEQVLDMLDETVTGYVQGATADGFAEDWDLDALFTALKTLYQTELTEEELVEEAGGDRAGLTPDFLIERFVTDAREAYARREELLGSDAMRELERRVVLSVLDRKWREHLYEMDYLREGIGLRAMAQRDPLVEYQREGYDMFAAMMESIKEESVAFIFNVEVDIEAMQADLAAQAELAELEETEAEDILVPGAPVAEFPGRQSGEDDEDRPQDTPRPQDAPKLRAKGLSGTSRPQKLSYSAPTIDGDDEVSVHMDATEGGALEYAGTPRNAVCPCGSGKKYKRCHGDPASDVYKS</sequence>
<dbReference type="PROSITE" id="PS51194">
    <property type="entry name" value="HELICASE_CTER"/>
    <property type="match status" value="1"/>
</dbReference>
<dbReference type="Gene3D" id="3.40.50.300">
    <property type="entry name" value="P-loop containing nucleotide triphosphate hydrolases"/>
    <property type="match status" value="2"/>
</dbReference>
<evidence type="ECO:0000256" key="16">
    <source>
        <dbReference type="RuleBase" id="RU003874"/>
    </source>
</evidence>
<dbReference type="GO" id="GO:0065002">
    <property type="term" value="P:intracellular protein transmembrane transport"/>
    <property type="evidence" value="ECO:0007669"/>
    <property type="project" value="UniProtKB-UniRule"/>
</dbReference>
<dbReference type="PRINTS" id="PR00906">
    <property type="entry name" value="SECA"/>
</dbReference>
<evidence type="ECO:0000256" key="8">
    <source>
        <dbReference type="ARBA" id="ARBA00022833"/>
    </source>
</evidence>
<evidence type="ECO:0000256" key="5">
    <source>
        <dbReference type="ARBA" id="ARBA00022490"/>
    </source>
</evidence>
<evidence type="ECO:0000256" key="15">
    <source>
        <dbReference type="HAMAP-Rule" id="MF_01382"/>
    </source>
</evidence>
<dbReference type="EC" id="7.4.2.8" evidence="15"/>
<keyword evidence="3 15" id="KW-0813">Transport</keyword>
<accession>A0A4R7T8Z4</accession>
<comment type="cofactor">
    <cofactor evidence="1">
        <name>Zn(2+)</name>
        <dbReference type="ChEBI" id="CHEBI:29105"/>
    </cofactor>
</comment>
<name>A0A4R7T8Z4_9ACTN</name>
<dbReference type="InterPro" id="IPR020937">
    <property type="entry name" value="SecA_CS"/>
</dbReference>
<keyword evidence="9 15" id="KW-0067">ATP-binding</keyword>
<organism evidence="21 22">
    <name type="scientific">Kribbella voronezhensis</name>
    <dbReference type="NCBI Taxonomy" id="2512212"/>
    <lineage>
        <taxon>Bacteria</taxon>
        <taxon>Bacillati</taxon>
        <taxon>Actinomycetota</taxon>
        <taxon>Actinomycetes</taxon>
        <taxon>Propionibacteriales</taxon>
        <taxon>Kribbellaceae</taxon>
        <taxon>Kribbella</taxon>
    </lineage>
</organism>
<dbReference type="GO" id="GO:0046872">
    <property type="term" value="F:metal ion binding"/>
    <property type="evidence" value="ECO:0007669"/>
    <property type="project" value="UniProtKB-KW"/>
</dbReference>
<keyword evidence="6" id="KW-0479">Metal-binding</keyword>
<dbReference type="GO" id="GO:0017038">
    <property type="term" value="P:protein import"/>
    <property type="evidence" value="ECO:0007669"/>
    <property type="project" value="InterPro"/>
</dbReference>
<dbReference type="PROSITE" id="PS01312">
    <property type="entry name" value="SECA"/>
    <property type="match status" value="1"/>
</dbReference>
<evidence type="ECO:0000256" key="14">
    <source>
        <dbReference type="ARBA" id="ARBA00034006"/>
    </source>
</evidence>
<evidence type="ECO:0000259" key="19">
    <source>
        <dbReference type="PROSITE" id="PS51194"/>
    </source>
</evidence>
<keyword evidence="13 15" id="KW-0472">Membrane</keyword>
<dbReference type="OrthoDB" id="9805579at2"/>
<dbReference type="AlphaFoldDB" id="A0A4R7T8Z4"/>
<keyword evidence="12 15" id="KW-0811">Translocation</keyword>
<keyword evidence="5 15" id="KW-0963">Cytoplasm</keyword>
<keyword evidence="11 15" id="KW-1278">Translocase</keyword>
<dbReference type="InterPro" id="IPR004027">
    <property type="entry name" value="SEC_C_motif"/>
</dbReference>
<dbReference type="SUPFAM" id="SSF81886">
    <property type="entry name" value="Helical scaffold and wing domains of SecA"/>
    <property type="match status" value="1"/>
</dbReference>
<dbReference type="SUPFAM" id="SSF81767">
    <property type="entry name" value="Pre-protein crosslinking domain of SecA"/>
    <property type="match status" value="1"/>
</dbReference>
<comment type="similarity">
    <text evidence="2 15 16">Belongs to the SecA family.</text>
</comment>
<dbReference type="GO" id="GO:0005829">
    <property type="term" value="C:cytosol"/>
    <property type="evidence" value="ECO:0007669"/>
    <property type="project" value="TreeGrafter"/>
</dbReference>
<dbReference type="NCBIfam" id="NF009538">
    <property type="entry name" value="PRK12904.1"/>
    <property type="match status" value="1"/>
</dbReference>
<dbReference type="Pfam" id="PF01043">
    <property type="entry name" value="SecA_PP_bind"/>
    <property type="match status" value="1"/>
</dbReference>
<dbReference type="GO" id="GO:0006605">
    <property type="term" value="P:protein targeting"/>
    <property type="evidence" value="ECO:0007669"/>
    <property type="project" value="UniProtKB-UniRule"/>
</dbReference>
<evidence type="ECO:0000256" key="1">
    <source>
        <dbReference type="ARBA" id="ARBA00001947"/>
    </source>
</evidence>
<dbReference type="InterPro" id="IPR000185">
    <property type="entry name" value="SecA"/>
</dbReference>